<accession>A0A1U7X4J2</accession>
<dbReference type="RefSeq" id="XP_009785783.1">
    <property type="nucleotide sequence ID" value="XM_009787481.1"/>
</dbReference>
<name>A0A1U7X4J2_NICSY</name>
<gene>
    <name evidence="2 3" type="primary">LOC104233999</name>
</gene>
<evidence type="ECO:0000313" key="3">
    <source>
        <dbReference type="RefSeq" id="XP_009785783.1"/>
    </source>
</evidence>
<evidence type="ECO:0000313" key="1">
    <source>
        <dbReference type="Proteomes" id="UP000189701"/>
    </source>
</evidence>
<reference evidence="1" key="1">
    <citation type="journal article" date="2013" name="Genome Biol.">
        <title>Reference genomes and transcriptomes of Nicotiana sylvestris and Nicotiana tomentosiformis.</title>
        <authorList>
            <person name="Sierro N."/>
            <person name="Battey J.N."/>
            <person name="Ouadi S."/>
            <person name="Bovet L."/>
            <person name="Goepfert S."/>
            <person name="Bakaher N."/>
            <person name="Peitsch M.C."/>
            <person name="Ivanov N.V."/>
        </authorList>
    </citation>
    <scope>NUCLEOTIDE SEQUENCE [LARGE SCALE GENOMIC DNA]</scope>
</reference>
<reference evidence="2 3" key="2">
    <citation type="submission" date="2025-04" db="UniProtKB">
        <authorList>
            <consortium name="RefSeq"/>
        </authorList>
    </citation>
    <scope>IDENTIFICATION</scope>
    <source>
        <tissue evidence="2 3">Leaf</tissue>
    </source>
</reference>
<organism evidence="1 3">
    <name type="scientific">Nicotiana sylvestris</name>
    <name type="common">Wood tobacco</name>
    <name type="synonym">South American tobacco</name>
    <dbReference type="NCBI Taxonomy" id="4096"/>
    <lineage>
        <taxon>Eukaryota</taxon>
        <taxon>Viridiplantae</taxon>
        <taxon>Streptophyta</taxon>
        <taxon>Embryophyta</taxon>
        <taxon>Tracheophyta</taxon>
        <taxon>Spermatophyta</taxon>
        <taxon>Magnoliopsida</taxon>
        <taxon>eudicotyledons</taxon>
        <taxon>Gunneridae</taxon>
        <taxon>Pentapetalae</taxon>
        <taxon>asterids</taxon>
        <taxon>lamiids</taxon>
        <taxon>Solanales</taxon>
        <taxon>Solanaceae</taxon>
        <taxon>Nicotianoideae</taxon>
        <taxon>Nicotianeae</taxon>
        <taxon>Nicotiana</taxon>
    </lineage>
</organism>
<sequence length="109" mass="12300">MGSQVQKCWTKCIKMPLRDFQSFVHHFCVILELQAVISRGNQVLIERFEASCGRVERQGHCGVDFHPVQDSSISELGGRFIRVTKILVLVPAVSSSVFARIISISRDLR</sequence>
<evidence type="ECO:0000313" key="2">
    <source>
        <dbReference type="RefSeq" id="XP_009785782.1"/>
    </source>
</evidence>
<dbReference type="RefSeq" id="XP_009785782.1">
    <property type="nucleotide sequence ID" value="XM_009787480.1"/>
</dbReference>
<proteinExistence type="predicted"/>
<keyword evidence="1" id="KW-1185">Reference proteome</keyword>
<dbReference type="Proteomes" id="UP000189701">
    <property type="component" value="Unplaced"/>
</dbReference>
<dbReference type="AlphaFoldDB" id="A0A1U7X4J2"/>
<protein>
    <submittedName>
        <fullName evidence="2 3">Uncharacterized protein LOC104233999</fullName>
    </submittedName>
</protein>